<dbReference type="InterPro" id="IPR006059">
    <property type="entry name" value="SBP"/>
</dbReference>
<feature type="signal peptide" evidence="4">
    <location>
        <begin position="1"/>
        <end position="17"/>
    </location>
</feature>
<dbReference type="EMBL" id="CP142436">
    <property type="protein sequence ID" value="XBC50803.1"/>
    <property type="molecule type" value="Genomic_DNA"/>
</dbReference>
<reference evidence="5" key="1">
    <citation type="submission" date="2023-12" db="EMBL/GenBank/DDBJ databases">
        <title>Dolosigranulum savutii sp. nov. isolated from human upper respiratory samples collected in Botswana.</title>
        <authorList>
            <person name="Kelly M.S."/>
        </authorList>
    </citation>
    <scope>NUCLEOTIDE SEQUENCE</scope>
    <source>
        <strain evidence="5">MSK211</strain>
    </source>
</reference>
<keyword evidence="3 4" id="KW-0732">Signal</keyword>
<evidence type="ECO:0000256" key="4">
    <source>
        <dbReference type="SAM" id="SignalP"/>
    </source>
</evidence>
<feature type="chain" id="PRO_5044498441" evidence="4">
    <location>
        <begin position="18"/>
        <end position="428"/>
    </location>
</feature>
<dbReference type="PANTHER" id="PTHR43649">
    <property type="entry name" value="ARABINOSE-BINDING PROTEIN-RELATED"/>
    <property type="match status" value="1"/>
</dbReference>
<gene>
    <name evidence="5" type="ORF">VUQ07_05910</name>
</gene>
<protein>
    <submittedName>
        <fullName evidence="5">ABC transporter substrate-binding protein</fullName>
    </submittedName>
</protein>
<dbReference type="PROSITE" id="PS51257">
    <property type="entry name" value="PROKAR_LIPOPROTEIN"/>
    <property type="match status" value="1"/>
</dbReference>
<keyword evidence="2" id="KW-0813">Transport</keyword>
<dbReference type="RefSeq" id="WP_347299010.1">
    <property type="nucleotide sequence ID" value="NZ_CP142436.1"/>
</dbReference>
<evidence type="ECO:0000256" key="1">
    <source>
        <dbReference type="ARBA" id="ARBA00008520"/>
    </source>
</evidence>
<evidence type="ECO:0000256" key="3">
    <source>
        <dbReference type="ARBA" id="ARBA00022729"/>
    </source>
</evidence>
<evidence type="ECO:0000256" key="2">
    <source>
        <dbReference type="ARBA" id="ARBA00022448"/>
    </source>
</evidence>
<evidence type="ECO:0000313" key="5">
    <source>
        <dbReference type="EMBL" id="XBC50803.1"/>
    </source>
</evidence>
<comment type="similarity">
    <text evidence="1">Belongs to the bacterial solute-binding protein 1 family.</text>
</comment>
<organism evidence="5">
    <name type="scientific">Dolosigranulum savutiense</name>
    <dbReference type="NCBI Taxonomy" id="3110288"/>
    <lineage>
        <taxon>Bacteria</taxon>
        <taxon>Bacillati</taxon>
        <taxon>Bacillota</taxon>
        <taxon>Bacilli</taxon>
        <taxon>Lactobacillales</taxon>
        <taxon>Carnobacteriaceae</taxon>
        <taxon>Dolosigranulum</taxon>
    </lineage>
</organism>
<proteinExistence type="inferred from homology"/>
<dbReference type="Pfam" id="PF01547">
    <property type="entry name" value="SBP_bac_1"/>
    <property type="match status" value="1"/>
</dbReference>
<name>A0AB74U306_9LACT</name>
<dbReference type="Gene3D" id="3.40.190.10">
    <property type="entry name" value="Periplasmic binding protein-like II"/>
    <property type="match status" value="2"/>
</dbReference>
<accession>A0AB74U306</accession>
<dbReference type="SUPFAM" id="SSF53850">
    <property type="entry name" value="Periplasmic binding protein-like II"/>
    <property type="match status" value="1"/>
</dbReference>
<sequence length="428" mass="47753">MKLMKKVVLASVPFLLAACGNGESSTEEVTQSEQSSEETTKIVFARGVDTSIATEKFIEAFEESHPHIEVEFREMPSDTGEYHDQLVTAFSSQSSEIDVFLADTIWPAEFAQANYALELDRFIEKDDVDMDAHFDGPVKAGNFDGRQWAMPFFVDAGVFFYRTDIVDEAPETWDDLIEAANQYKGEEGTQFGYLMQASQYEGMVTNAIEFIASYGGKIIDENNNVVADSPETIKGIEKMVEVIQSDFVPENINSFTEIETENAWVQGESVFARNWPYLMGSSNNEEISEIVGNVSMTTLPSGDEGSASALGGWMLMINRYSENPEAAWEFVNWLSGEEGQKINSMNSTTPPTLSKLYDDEDIQNVSPLFADPEFREILHNSVPRPVTPIYPEVSDILQIELSKAINGDQSAEDTARNIQEKIENALNE</sequence>
<dbReference type="CDD" id="cd14750">
    <property type="entry name" value="PBP2_TMBP"/>
    <property type="match status" value="1"/>
</dbReference>
<dbReference type="AlphaFoldDB" id="A0AB74U306"/>
<dbReference type="PANTHER" id="PTHR43649:SF34">
    <property type="entry name" value="ABC TRANSPORTER PERIPLASMIC-BINDING PROTEIN YCJN-RELATED"/>
    <property type="match status" value="1"/>
</dbReference>
<dbReference type="InterPro" id="IPR050490">
    <property type="entry name" value="Bact_solute-bd_prot1"/>
</dbReference>